<proteinExistence type="inferred from homology"/>
<evidence type="ECO:0000256" key="11">
    <source>
        <dbReference type="ARBA" id="ARBA00023069"/>
    </source>
</evidence>
<evidence type="ECO:0000256" key="2">
    <source>
        <dbReference type="ARBA" id="ARBA00004300"/>
    </source>
</evidence>
<keyword evidence="11" id="KW-0969">Cilium</keyword>
<dbReference type="GO" id="GO:0005874">
    <property type="term" value="C:microtubule"/>
    <property type="evidence" value="ECO:0007669"/>
    <property type="project" value="UniProtKB-KW"/>
</dbReference>
<dbReference type="Pfam" id="PF05783">
    <property type="entry name" value="DLIC"/>
    <property type="match status" value="1"/>
</dbReference>
<evidence type="ECO:0000256" key="9">
    <source>
        <dbReference type="ARBA" id="ARBA00022794"/>
    </source>
</evidence>
<keyword evidence="13" id="KW-0206">Cytoskeleton</keyword>
<dbReference type="GO" id="GO:0005930">
    <property type="term" value="C:axoneme"/>
    <property type="evidence" value="ECO:0007669"/>
    <property type="project" value="UniProtKB-SubCell"/>
</dbReference>
<comment type="subcellular location">
    <subcellularLocation>
        <location evidence="3">Cytoplasm</location>
        <location evidence="3">Cytoskeleton</location>
        <location evidence="3">Cilium axoneme</location>
    </subcellularLocation>
    <subcellularLocation>
        <location evidence="1">Cytoplasm</location>
        <location evidence="1">Cytoskeleton</location>
        <location evidence="1">Cilium basal body</location>
    </subcellularLocation>
    <subcellularLocation>
        <location evidence="2">Cytoplasm</location>
        <location evidence="2">Cytoskeleton</location>
        <location evidence="2">Microtubule organizing center</location>
        <location evidence="2">Centrosome</location>
    </subcellularLocation>
</comment>
<keyword evidence="7" id="KW-0963">Cytoplasm</keyword>
<evidence type="ECO:0000313" key="16">
    <source>
        <dbReference type="EMBL" id="GFG37449.1"/>
    </source>
</evidence>
<evidence type="ECO:0000256" key="14">
    <source>
        <dbReference type="ARBA" id="ARBA00023273"/>
    </source>
</evidence>
<evidence type="ECO:0000256" key="6">
    <source>
        <dbReference type="ARBA" id="ARBA00022473"/>
    </source>
</evidence>
<evidence type="ECO:0000256" key="10">
    <source>
        <dbReference type="ARBA" id="ARBA00023017"/>
    </source>
</evidence>
<dbReference type="InterPro" id="IPR040045">
    <property type="entry name" value="DYNC2LI1"/>
</dbReference>
<evidence type="ECO:0000313" key="17">
    <source>
        <dbReference type="Proteomes" id="UP000502823"/>
    </source>
</evidence>
<dbReference type="GO" id="GO:0036064">
    <property type="term" value="C:ciliary basal body"/>
    <property type="evidence" value="ECO:0007669"/>
    <property type="project" value="TreeGrafter"/>
</dbReference>
<dbReference type="InterPro" id="IPR022780">
    <property type="entry name" value="Dynein_light_int_chain"/>
</dbReference>
<keyword evidence="12" id="KW-0505">Motor protein</keyword>
<dbReference type="FunCoup" id="A0A6L2PY52">
    <property type="interactions" value="57"/>
</dbReference>
<dbReference type="GO" id="GO:0035735">
    <property type="term" value="P:intraciliary transport involved in cilium assembly"/>
    <property type="evidence" value="ECO:0007669"/>
    <property type="project" value="InterPro"/>
</dbReference>
<evidence type="ECO:0000256" key="13">
    <source>
        <dbReference type="ARBA" id="ARBA00023212"/>
    </source>
</evidence>
<reference evidence="17" key="1">
    <citation type="submission" date="2020-01" db="EMBL/GenBank/DDBJ databases">
        <title>Draft genome sequence of the Termite Coptotermes fromosanus.</title>
        <authorList>
            <person name="Itakura S."/>
            <person name="Yosikawa Y."/>
            <person name="Umezawa K."/>
        </authorList>
    </citation>
    <scope>NUCLEOTIDE SEQUENCE [LARGE SCALE GENOMIC DNA]</scope>
</reference>
<dbReference type="PANTHER" id="PTHR13236">
    <property type="entry name" value="DYNEIN 2 LIGHT INTERMEDIATE CHAIN, ISOFORM 2"/>
    <property type="match status" value="1"/>
</dbReference>
<dbReference type="Gene3D" id="3.40.50.300">
    <property type="entry name" value="P-loop containing nucleotide triphosphate hydrolases"/>
    <property type="match status" value="1"/>
</dbReference>
<keyword evidence="14" id="KW-0966">Cell projection</keyword>
<feature type="region of interest" description="Disordered" evidence="15">
    <location>
        <begin position="345"/>
        <end position="401"/>
    </location>
</feature>
<dbReference type="GO" id="GO:0035721">
    <property type="term" value="P:intraciliary retrograde transport"/>
    <property type="evidence" value="ECO:0007669"/>
    <property type="project" value="InterPro"/>
</dbReference>
<accession>A0A6L2PY52</accession>
<protein>
    <recommendedName>
        <fullName evidence="5">Cytoplasmic dynein 2 light intermediate chain 1</fullName>
    </recommendedName>
</protein>
<keyword evidence="6" id="KW-0217">Developmental protein</keyword>
<dbReference type="Proteomes" id="UP000502823">
    <property type="component" value="Unassembled WGS sequence"/>
</dbReference>
<dbReference type="GO" id="GO:0005868">
    <property type="term" value="C:cytoplasmic dynein complex"/>
    <property type="evidence" value="ECO:0007669"/>
    <property type="project" value="InterPro"/>
</dbReference>
<keyword evidence="9" id="KW-0970">Cilium biogenesis/degradation</keyword>
<evidence type="ECO:0000256" key="4">
    <source>
        <dbReference type="ARBA" id="ARBA00006831"/>
    </source>
</evidence>
<dbReference type="GO" id="GO:0045504">
    <property type="term" value="F:dynein heavy chain binding"/>
    <property type="evidence" value="ECO:0007669"/>
    <property type="project" value="TreeGrafter"/>
</dbReference>
<comment type="caution">
    <text evidence="16">The sequence shown here is derived from an EMBL/GenBank/DDBJ whole genome shotgun (WGS) entry which is preliminary data.</text>
</comment>
<dbReference type="SUPFAM" id="SSF52540">
    <property type="entry name" value="P-loop containing nucleoside triphosphate hydrolases"/>
    <property type="match status" value="1"/>
</dbReference>
<keyword evidence="17" id="KW-1185">Reference proteome</keyword>
<keyword evidence="8" id="KW-0493">Microtubule</keyword>
<dbReference type="InterPro" id="IPR027417">
    <property type="entry name" value="P-loop_NTPase"/>
</dbReference>
<evidence type="ECO:0000256" key="3">
    <source>
        <dbReference type="ARBA" id="ARBA00004430"/>
    </source>
</evidence>
<sequence length="401" mass="45078">MVFDSWQRLGMRPATLLNSFQTLFCCLVHGRAHDRLLIRPEEYSGRMPVGKESLWDIAVRMNAEQQDKKPPSGSQPKERTILILGSKGVGKTSLIHRFLDRNECAKQTLALEYTFGRRAGKSLVKDVCHIWELGGGALYPTLLSAPLAAASHDLSHLTVVLMLDLAAPNQLWFTLETLVQNLHMALRKLASAVSGRNAGEFIEKLQAAAWNRVDNEDKEYMDPFPVPLVVLGGKYDIFQDFDSEKKKVMCRCLRYVAHTLGATLQFYSLKDSGLVKKAKDLLNYYGFGAPSVKSISQDYNKPLLIPAGSDSMQQIGGLGVKRAGATSKGPGAAIDRWKHTFTTHFPQETSEKSVMPEDPAKDHNFREPIIDSLRAQKDDEMERYRQVAERRHHLQRDIDDI</sequence>
<gene>
    <name evidence="16" type="ORF">Cfor_07173</name>
</gene>
<evidence type="ECO:0000256" key="5">
    <source>
        <dbReference type="ARBA" id="ARBA00018863"/>
    </source>
</evidence>
<dbReference type="InParanoid" id="A0A6L2PY52"/>
<evidence type="ECO:0000256" key="12">
    <source>
        <dbReference type="ARBA" id="ARBA00023175"/>
    </source>
</evidence>
<dbReference type="AlphaFoldDB" id="A0A6L2PY52"/>
<dbReference type="PANTHER" id="PTHR13236:SF0">
    <property type="entry name" value="CYTOPLASMIC DYNEIN 2 LIGHT INTERMEDIATE CHAIN 1"/>
    <property type="match status" value="1"/>
</dbReference>
<evidence type="ECO:0000256" key="15">
    <source>
        <dbReference type="SAM" id="MobiDB-lite"/>
    </source>
</evidence>
<dbReference type="EMBL" id="BLKM01000700">
    <property type="protein sequence ID" value="GFG37449.1"/>
    <property type="molecule type" value="Genomic_DNA"/>
</dbReference>
<evidence type="ECO:0000256" key="1">
    <source>
        <dbReference type="ARBA" id="ARBA00004120"/>
    </source>
</evidence>
<dbReference type="OrthoDB" id="10263060at2759"/>
<organism evidence="16 17">
    <name type="scientific">Coptotermes formosanus</name>
    <name type="common">Formosan subterranean termite</name>
    <dbReference type="NCBI Taxonomy" id="36987"/>
    <lineage>
        <taxon>Eukaryota</taxon>
        <taxon>Metazoa</taxon>
        <taxon>Ecdysozoa</taxon>
        <taxon>Arthropoda</taxon>
        <taxon>Hexapoda</taxon>
        <taxon>Insecta</taxon>
        <taxon>Pterygota</taxon>
        <taxon>Neoptera</taxon>
        <taxon>Polyneoptera</taxon>
        <taxon>Dictyoptera</taxon>
        <taxon>Blattodea</taxon>
        <taxon>Blattoidea</taxon>
        <taxon>Termitoidae</taxon>
        <taxon>Rhinotermitidae</taxon>
        <taxon>Coptotermes</taxon>
    </lineage>
</organism>
<name>A0A6L2PY52_COPFO</name>
<comment type="similarity">
    <text evidence="4">Belongs to the dynein light intermediate chain family.</text>
</comment>
<dbReference type="GO" id="GO:0005813">
    <property type="term" value="C:centrosome"/>
    <property type="evidence" value="ECO:0007669"/>
    <property type="project" value="UniProtKB-SubCell"/>
</dbReference>
<evidence type="ECO:0000256" key="7">
    <source>
        <dbReference type="ARBA" id="ARBA00022490"/>
    </source>
</evidence>
<evidence type="ECO:0000256" key="8">
    <source>
        <dbReference type="ARBA" id="ARBA00022701"/>
    </source>
</evidence>
<keyword evidence="10" id="KW-0243">Dynein</keyword>
<dbReference type="PRINTS" id="PR00449">
    <property type="entry name" value="RASTRNSFRMNG"/>
</dbReference>
<feature type="compositionally biased region" description="Basic and acidic residues" evidence="15">
    <location>
        <begin position="349"/>
        <end position="401"/>
    </location>
</feature>